<proteinExistence type="predicted"/>
<protein>
    <recommendedName>
        <fullName evidence="4">Late nodulin</fullName>
    </recommendedName>
</protein>
<evidence type="ECO:0000313" key="2">
    <source>
        <dbReference type="EMBL" id="KAE9617125.1"/>
    </source>
</evidence>
<comment type="caution">
    <text evidence="2">The sequence shown here is derived from an EMBL/GenBank/DDBJ whole genome shotgun (WGS) entry which is preliminary data.</text>
</comment>
<keyword evidence="3" id="KW-1185">Reference proteome</keyword>
<name>A0A6A4QQV3_LUPAL</name>
<evidence type="ECO:0008006" key="4">
    <source>
        <dbReference type="Google" id="ProtNLM"/>
    </source>
</evidence>
<evidence type="ECO:0000256" key="1">
    <source>
        <dbReference type="SAM" id="SignalP"/>
    </source>
</evidence>
<accession>A0A6A4QQV3</accession>
<dbReference type="Proteomes" id="UP000447434">
    <property type="component" value="Chromosome 3"/>
</dbReference>
<keyword evidence="1" id="KW-0732">Signal</keyword>
<evidence type="ECO:0000313" key="3">
    <source>
        <dbReference type="Proteomes" id="UP000447434"/>
    </source>
</evidence>
<sequence>MEKASFKLAFLVFLLTIAVCHGIHCSRDVDCAFFGKILCKGRRGLLVCYNEKCICIGRNNEKQLLDSQHDTPLS</sequence>
<dbReference type="AlphaFoldDB" id="A0A6A4QQV3"/>
<feature type="signal peptide" evidence="1">
    <location>
        <begin position="1"/>
        <end position="22"/>
    </location>
</feature>
<dbReference type="EMBL" id="WOCE01000003">
    <property type="protein sequence ID" value="KAE9617125.1"/>
    <property type="molecule type" value="Genomic_DNA"/>
</dbReference>
<feature type="chain" id="PRO_5025557389" description="Late nodulin" evidence="1">
    <location>
        <begin position="23"/>
        <end position="74"/>
    </location>
</feature>
<organism evidence="2 3">
    <name type="scientific">Lupinus albus</name>
    <name type="common">White lupine</name>
    <name type="synonym">Lupinus termis</name>
    <dbReference type="NCBI Taxonomy" id="3870"/>
    <lineage>
        <taxon>Eukaryota</taxon>
        <taxon>Viridiplantae</taxon>
        <taxon>Streptophyta</taxon>
        <taxon>Embryophyta</taxon>
        <taxon>Tracheophyta</taxon>
        <taxon>Spermatophyta</taxon>
        <taxon>Magnoliopsida</taxon>
        <taxon>eudicotyledons</taxon>
        <taxon>Gunneridae</taxon>
        <taxon>Pentapetalae</taxon>
        <taxon>rosids</taxon>
        <taxon>fabids</taxon>
        <taxon>Fabales</taxon>
        <taxon>Fabaceae</taxon>
        <taxon>Papilionoideae</taxon>
        <taxon>50 kb inversion clade</taxon>
        <taxon>genistoids sensu lato</taxon>
        <taxon>core genistoids</taxon>
        <taxon>Genisteae</taxon>
        <taxon>Lupinus</taxon>
    </lineage>
</organism>
<gene>
    <name evidence="2" type="ORF">Lalb_Chr03g0032101</name>
</gene>
<reference evidence="3" key="1">
    <citation type="journal article" date="2020" name="Nat. Commun.">
        <title>Genome sequence of the cluster root forming white lupin.</title>
        <authorList>
            <person name="Hufnagel B."/>
            <person name="Marques A."/>
            <person name="Soriano A."/>
            <person name="Marques L."/>
            <person name="Divol F."/>
            <person name="Doumas P."/>
            <person name="Sallet E."/>
            <person name="Mancinotti D."/>
            <person name="Carrere S."/>
            <person name="Marande W."/>
            <person name="Arribat S."/>
            <person name="Keller J."/>
            <person name="Huneau C."/>
            <person name="Blein T."/>
            <person name="Aime D."/>
            <person name="Laguerre M."/>
            <person name="Taylor J."/>
            <person name="Schubert V."/>
            <person name="Nelson M."/>
            <person name="Geu-Flores F."/>
            <person name="Crespi M."/>
            <person name="Gallardo-Guerrero K."/>
            <person name="Delaux P.-M."/>
            <person name="Salse J."/>
            <person name="Berges H."/>
            <person name="Guyot R."/>
            <person name="Gouzy J."/>
            <person name="Peret B."/>
        </authorList>
    </citation>
    <scope>NUCLEOTIDE SEQUENCE [LARGE SCALE GENOMIC DNA]</scope>
    <source>
        <strain evidence="3">cv. Amiga</strain>
    </source>
</reference>